<keyword evidence="2" id="KW-0539">Nucleus</keyword>
<dbReference type="PANTHER" id="PTHR40621:SF6">
    <property type="entry name" value="AP-1-LIKE TRANSCRIPTION FACTOR YAP1-RELATED"/>
    <property type="match status" value="1"/>
</dbReference>
<dbReference type="InterPro" id="IPR004827">
    <property type="entry name" value="bZIP"/>
</dbReference>
<comment type="caution">
    <text evidence="6">The sequence shown here is derived from an EMBL/GenBank/DDBJ whole genome shotgun (WGS) entry which is preliminary data.</text>
</comment>
<dbReference type="Gene3D" id="1.20.5.170">
    <property type="match status" value="1"/>
</dbReference>
<sequence>MNNESEHKRRKRERSTSTHNEDDGGNESDLEGASDDSGNNNTSSNRKIAGSKLGTSSPSGSNSASTPAISANKPRSKPGRKRTDVPADDKRTAQNRIAQRAFRDRKLQYVKDLETRVQQLSAIVEGNPEFVALKETTDLRNRISELEHQLLLGSNSASESQCENCTQLQQQNDQLAARNAIYENNLAQQQHEYNILKQIVMGSNNLNNDMNYSNNNQNNNSNNDDNNNDLYAQILNNNQPNNVVLAPLLASTPSAISSESPFLQASTAQLALLSSGMLEEMSFSPSSSNILSDESYDPAHDNAFTSASELFGTMYVDAHRTALKQVSSISKCPHVDEMMDTLLVISLATIFLNPLNNLSKSIETFGLF</sequence>
<feature type="compositionally biased region" description="Acidic residues" evidence="4">
    <location>
        <begin position="23"/>
        <end position="34"/>
    </location>
</feature>
<feature type="compositionally biased region" description="Basic and acidic residues" evidence="4">
    <location>
        <begin position="81"/>
        <end position="92"/>
    </location>
</feature>
<dbReference type="GO" id="GO:0000976">
    <property type="term" value="F:transcription cis-regulatory region binding"/>
    <property type="evidence" value="ECO:0007669"/>
    <property type="project" value="InterPro"/>
</dbReference>
<keyword evidence="3" id="KW-0175">Coiled coil</keyword>
<protein>
    <recommendedName>
        <fullName evidence="5">BZIP domain-containing protein</fullName>
    </recommendedName>
</protein>
<evidence type="ECO:0000256" key="2">
    <source>
        <dbReference type="ARBA" id="ARBA00023242"/>
    </source>
</evidence>
<evidence type="ECO:0000259" key="5">
    <source>
        <dbReference type="PROSITE" id="PS00036"/>
    </source>
</evidence>
<dbReference type="PANTHER" id="PTHR40621">
    <property type="entry name" value="TRANSCRIPTION FACTOR KAPC-RELATED"/>
    <property type="match status" value="1"/>
</dbReference>
<dbReference type="PROSITE" id="PS00036">
    <property type="entry name" value="BZIP_BASIC"/>
    <property type="match status" value="1"/>
</dbReference>
<evidence type="ECO:0000313" key="7">
    <source>
        <dbReference type="Proteomes" id="UP001211907"/>
    </source>
</evidence>
<gene>
    <name evidence="6" type="ORF">HK100_011722</name>
</gene>
<dbReference type="SMART" id="SM00338">
    <property type="entry name" value="BRLZ"/>
    <property type="match status" value="1"/>
</dbReference>
<dbReference type="SUPFAM" id="SSF57959">
    <property type="entry name" value="Leucine zipper domain"/>
    <property type="match status" value="1"/>
</dbReference>
<feature type="compositionally biased region" description="Low complexity" evidence="4">
    <location>
        <begin position="54"/>
        <end position="68"/>
    </location>
</feature>
<dbReference type="InterPro" id="IPR046347">
    <property type="entry name" value="bZIP_sf"/>
</dbReference>
<accession>A0AAD5TA26</accession>
<evidence type="ECO:0000256" key="3">
    <source>
        <dbReference type="SAM" id="Coils"/>
    </source>
</evidence>
<feature type="region of interest" description="Disordered" evidence="4">
    <location>
        <begin position="1"/>
        <end position="99"/>
    </location>
</feature>
<feature type="region of interest" description="Disordered" evidence="4">
    <location>
        <begin position="207"/>
        <end position="228"/>
    </location>
</feature>
<feature type="compositionally biased region" description="Low complexity" evidence="4">
    <location>
        <begin position="35"/>
        <end position="45"/>
    </location>
</feature>
<dbReference type="EMBL" id="JADGJH010000076">
    <property type="protein sequence ID" value="KAJ3139385.1"/>
    <property type="molecule type" value="Genomic_DNA"/>
</dbReference>
<comment type="subcellular location">
    <subcellularLocation>
        <location evidence="1">Nucleus</location>
    </subcellularLocation>
</comment>
<organism evidence="6 7">
    <name type="scientific">Physocladia obscura</name>
    <dbReference type="NCBI Taxonomy" id="109957"/>
    <lineage>
        <taxon>Eukaryota</taxon>
        <taxon>Fungi</taxon>
        <taxon>Fungi incertae sedis</taxon>
        <taxon>Chytridiomycota</taxon>
        <taxon>Chytridiomycota incertae sedis</taxon>
        <taxon>Chytridiomycetes</taxon>
        <taxon>Chytridiales</taxon>
        <taxon>Chytriomycetaceae</taxon>
        <taxon>Physocladia</taxon>
    </lineage>
</organism>
<dbReference type="Pfam" id="PF00170">
    <property type="entry name" value="bZIP_1"/>
    <property type="match status" value="1"/>
</dbReference>
<evidence type="ECO:0000256" key="1">
    <source>
        <dbReference type="ARBA" id="ARBA00004123"/>
    </source>
</evidence>
<proteinExistence type="predicted"/>
<dbReference type="GO" id="GO:0090575">
    <property type="term" value="C:RNA polymerase II transcription regulator complex"/>
    <property type="evidence" value="ECO:0007669"/>
    <property type="project" value="TreeGrafter"/>
</dbReference>
<dbReference type="InterPro" id="IPR050936">
    <property type="entry name" value="AP-1-like"/>
</dbReference>
<dbReference type="AlphaFoldDB" id="A0AAD5TA26"/>
<feature type="domain" description="BZIP" evidence="5">
    <location>
        <begin position="90"/>
        <end position="105"/>
    </location>
</feature>
<name>A0AAD5TA26_9FUNG</name>
<evidence type="ECO:0000313" key="6">
    <source>
        <dbReference type="EMBL" id="KAJ3139385.1"/>
    </source>
</evidence>
<dbReference type="CDD" id="cd14688">
    <property type="entry name" value="bZIP_YAP"/>
    <property type="match status" value="1"/>
</dbReference>
<keyword evidence="7" id="KW-1185">Reference proteome</keyword>
<feature type="coiled-coil region" evidence="3">
    <location>
        <begin position="165"/>
        <end position="199"/>
    </location>
</feature>
<evidence type="ECO:0000256" key="4">
    <source>
        <dbReference type="SAM" id="MobiDB-lite"/>
    </source>
</evidence>
<reference evidence="6" key="1">
    <citation type="submission" date="2020-05" db="EMBL/GenBank/DDBJ databases">
        <title>Phylogenomic resolution of chytrid fungi.</title>
        <authorList>
            <person name="Stajich J.E."/>
            <person name="Amses K."/>
            <person name="Simmons R."/>
            <person name="Seto K."/>
            <person name="Myers J."/>
            <person name="Bonds A."/>
            <person name="Quandt C.A."/>
            <person name="Barry K."/>
            <person name="Liu P."/>
            <person name="Grigoriev I."/>
            <person name="Longcore J.E."/>
            <person name="James T.Y."/>
        </authorList>
    </citation>
    <scope>NUCLEOTIDE SEQUENCE</scope>
    <source>
        <strain evidence="6">JEL0513</strain>
    </source>
</reference>
<dbReference type="Proteomes" id="UP001211907">
    <property type="component" value="Unassembled WGS sequence"/>
</dbReference>
<dbReference type="GO" id="GO:0001228">
    <property type="term" value="F:DNA-binding transcription activator activity, RNA polymerase II-specific"/>
    <property type="evidence" value="ECO:0007669"/>
    <property type="project" value="TreeGrafter"/>
</dbReference>